<accession>A0A9P5GZM3</accession>
<dbReference type="SUPFAM" id="SSF52540">
    <property type="entry name" value="P-loop containing nucleoside triphosphate hydrolases"/>
    <property type="match status" value="1"/>
</dbReference>
<dbReference type="OrthoDB" id="5107025at2759"/>
<name>A0A9P5GZM3_9HYPO</name>
<dbReference type="Gene3D" id="3.40.50.300">
    <property type="entry name" value="P-loop containing nucleotide triphosphate hydrolases"/>
    <property type="match status" value="1"/>
</dbReference>
<gene>
    <name evidence="1" type="ORF">G7Z17_g11400</name>
</gene>
<evidence type="ECO:0000313" key="1">
    <source>
        <dbReference type="EMBL" id="KAF7542645.1"/>
    </source>
</evidence>
<evidence type="ECO:0000313" key="2">
    <source>
        <dbReference type="Proteomes" id="UP000722485"/>
    </source>
</evidence>
<comment type="caution">
    <text evidence="1">The sequence shown here is derived from an EMBL/GenBank/DDBJ whole genome shotgun (WGS) entry which is preliminary data.</text>
</comment>
<dbReference type="Proteomes" id="UP000722485">
    <property type="component" value="Unassembled WGS sequence"/>
</dbReference>
<protein>
    <recommendedName>
        <fullName evidence="3">Helicase ATP-binding domain-containing protein</fullName>
    </recommendedName>
</protein>
<proteinExistence type="predicted"/>
<dbReference type="InterPro" id="IPR027417">
    <property type="entry name" value="P-loop_NTPase"/>
</dbReference>
<evidence type="ECO:0008006" key="3">
    <source>
        <dbReference type="Google" id="ProtNLM"/>
    </source>
</evidence>
<reference evidence="1" key="1">
    <citation type="submission" date="2020-03" db="EMBL/GenBank/DDBJ databases">
        <title>Draft Genome Sequence of Cylindrodendrum hubeiense.</title>
        <authorList>
            <person name="Buettner E."/>
            <person name="Kellner H."/>
        </authorList>
    </citation>
    <scope>NUCLEOTIDE SEQUENCE</scope>
    <source>
        <strain evidence="1">IHI 201604</strain>
    </source>
</reference>
<keyword evidence="2" id="KW-1185">Reference proteome</keyword>
<dbReference type="EMBL" id="JAANBB010000428">
    <property type="protein sequence ID" value="KAF7542645.1"/>
    <property type="molecule type" value="Genomic_DNA"/>
</dbReference>
<organism evidence="1 2">
    <name type="scientific">Cylindrodendrum hubeiense</name>
    <dbReference type="NCBI Taxonomy" id="595255"/>
    <lineage>
        <taxon>Eukaryota</taxon>
        <taxon>Fungi</taxon>
        <taxon>Dikarya</taxon>
        <taxon>Ascomycota</taxon>
        <taxon>Pezizomycotina</taxon>
        <taxon>Sordariomycetes</taxon>
        <taxon>Hypocreomycetidae</taxon>
        <taxon>Hypocreales</taxon>
        <taxon>Nectriaceae</taxon>
        <taxon>Cylindrodendrum</taxon>
    </lineage>
</organism>
<dbReference type="AlphaFoldDB" id="A0A9P5GZM3"/>
<sequence length="184" mass="20753">MALSLSVTSTKIKPTAVPCLKTQLKLWQAIGKEKLKTLARSDFGGGFLSAAVGLGKSPTALVAAMELQMLKPPMARGFNLIVCRPGKRAIRSSFSTWLRDPGFRSFKYDFVICTGNFLKQRYHDLKTYQHYHDLLLHDPLHLAVDDVWEQNIEVLILDEYHDAKNEESQYNIAVHLCTAITPSY</sequence>